<reference evidence="1 2" key="1">
    <citation type="journal article" date="2022" name="G3 (Bethesda)">
        <title>Evaluating Illumina-, Nanopore-, and PacBio-based genome assembly strategies with the bald notothen, Trematomus borchgrevinki.</title>
        <authorList>
            <person name="Rayamajhi N."/>
            <person name="Cheng C.C."/>
            <person name="Catchen J.M."/>
        </authorList>
    </citation>
    <scope>NUCLEOTIDE SEQUENCE [LARGE SCALE GENOMIC DNA]</scope>
    <source>
        <strain evidence="1">AGRC-2024</strain>
    </source>
</reference>
<evidence type="ECO:0000313" key="2">
    <source>
        <dbReference type="Proteomes" id="UP001619887"/>
    </source>
</evidence>
<dbReference type="Proteomes" id="UP001619887">
    <property type="component" value="Unassembled WGS sequence"/>
</dbReference>
<reference evidence="1 2" key="2">
    <citation type="journal article" date="2024" name="G3 (Bethesda)">
        <title>The genome of the cryopelagic Antarctic bald notothen, Trematomus borchgrevinki.</title>
        <authorList>
            <person name="Rayamajhi N."/>
            <person name="Rivera-Colon A.G."/>
            <person name="Minhas B.F."/>
            <person name="Cheng C.C."/>
            <person name="Catchen J.M."/>
        </authorList>
    </citation>
    <scope>NUCLEOTIDE SEQUENCE [LARGE SCALE GENOMIC DNA]</scope>
    <source>
        <strain evidence="1">AGRC-2024</strain>
    </source>
</reference>
<name>A0ABD2FXD3_PAGBO</name>
<gene>
    <name evidence="1" type="ORF">OYC64_004411</name>
</gene>
<comment type="caution">
    <text evidence="1">The sequence shown here is derived from an EMBL/GenBank/DDBJ whole genome shotgun (WGS) entry which is preliminary data.</text>
</comment>
<proteinExistence type="predicted"/>
<organism evidence="1 2">
    <name type="scientific">Pagothenia borchgrevinki</name>
    <name type="common">Bald rockcod</name>
    <name type="synonym">Trematomus borchgrevinki</name>
    <dbReference type="NCBI Taxonomy" id="8213"/>
    <lineage>
        <taxon>Eukaryota</taxon>
        <taxon>Metazoa</taxon>
        <taxon>Chordata</taxon>
        <taxon>Craniata</taxon>
        <taxon>Vertebrata</taxon>
        <taxon>Euteleostomi</taxon>
        <taxon>Actinopterygii</taxon>
        <taxon>Neopterygii</taxon>
        <taxon>Teleostei</taxon>
        <taxon>Neoteleostei</taxon>
        <taxon>Acanthomorphata</taxon>
        <taxon>Eupercaria</taxon>
        <taxon>Perciformes</taxon>
        <taxon>Notothenioidei</taxon>
        <taxon>Nototheniidae</taxon>
        <taxon>Pagothenia</taxon>
    </lineage>
</organism>
<sequence length="116" mass="13298">MASDGEGESEMSWYAEVILSHIIIEKQSDMERRHGSPRIVTSHSFIQSLSPVRSFEERLMVMAEKNKNLRVRSAICPEKNACVMVCCKQKSTNDTIEVDPFRKIKRTSGINELPWI</sequence>
<dbReference type="AlphaFoldDB" id="A0ABD2FXD3"/>
<evidence type="ECO:0000313" key="1">
    <source>
        <dbReference type="EMBL" id="KAL3046401.1"/>
    </source>
</evidence>
<dbReference type="EMBL" id="JBIYXZ010002085">
    <property type="protein sequence ID" value="KAL3046401.1"/>
    <property type="molecule type" value="Genomic_DNA"/>
</dbReference>
<accession>A0ABD2FXD3</accession>
<keyword evidence="2" id="KW-1185">Reference proteome</keyword>
<protein>
    <submittedName>
        <fullName evidence="1">Uncharacterized protein</fullName>
    </submittedName>
</protein>